<organism evidence="6 7">
    <name type="scientific">Serratia phage BF</name>
    <dbReference type="NCBI Taxonomy" id="1962671"/>
    <lineage>
        <taxon>Viruses</taxon>
        <taxon>Duplodnaviria</taxon>
        <taxon>Heunggongvirae</taxon>
        <taxon>Uroviricota</taxon>
        <taxon>Caudoviricetes</taxon>
        <taxon>Eneladusvirus</taxon>
        <taxon>Eneladusvirus BF</taxon>
    </lineage>
</organism>
<evidence type="ECO:0000256" key="4">
    <source>
        <dbReference type="PROSITE-ProRule" id="PRU00510"/>
    </source>
</evidence>
<dbReference type="PANTHER" id="PTHR38777:SF1">
    <property type="entry name" value="DNAK SUPPRESSOR PROTEIN"/>
    <property type="match status" value="1"/>
</dbReference>
<dbReference type="OrthoDB" id="24362at10239"/>
<proteinExistence type="predicted"/>
<evidence type="ECO:0000313" key="6">
    <source>
        <dbReference type="EMBL" id="AQW89040.1"/>
    </source>
</evidence>
<feature type="zinc finger region" description="dksA C4-type" evidence="4">
    <location>
        <begin position="39"/>
        <end position="63"/>
    </location>
</feature>
<evidence type="ECO:0000313" key="7">
    <source>
        <dbReference type="Proteomes" id="UP000221837"/>
    </source>
</evidence>
<reference evidence="6" key="1">
    <citation type="submission" date="2017-02" db="EMBL/GenBank/DDBJ databases">
        <title>Genome sequence of Serratia marcescens phage BF.</title>
        <authorList>
            <person name="Casey E."/>
            <person name="Fitzgerald B."/>
            <person name="Mahony J."/>
            <person name="Lugli G."/>
            <person name="Ventura M."/>
            <person name="van Sinderen D."/>
        </authorList>
    </citation>
    <scope>NUCLEOTIDE SEQUENCE [LARGE SCALE GENOMIC DNA]</scope>
</reference>
<dbReference type="PANTHER" id="PTHR38777">
    <property type="entry name" value="FELS-2 PROPHAGE PROTEIN"/>
    <property type="match status" value="1"/>
</dbReference>
<evidence type="ECO:0000256" key="3">
    <source>
        <dbReference type="ARBA" id="ARBA00022833"/>
    </source>
</evidence>
<protein>
    <submittedName>
        <fullName evidence="6">C4-type zinc finger domain-containing protein</fullName>
    </submittedName>
</protein>
<dbReference type="SUPFAM" id="SSF57716">
    <property type="entry name" value="Glucocorticoid receptor-like (DNA-binding domain)"/>
    <property type="match status" value="1"/>
</dbReference>
<dbReference type="Pfam" id="PF01258">
    <property type="entry name" value="zf-dskA_traR"/>
    <property type="match status" value="1"/>
</dbReference>
<keyword evidence="3" id="KW-0862">Zinc</keyword>
<keyword evidence="7" id="KW-1185">Reference proteome</keyword>
<dbReference type="InterPro" id="IPR000962">
    <property type="entry name" value="Znf_DskA_TraR"/>
</dbReference>
<dbReference type="NCBIfam" id="NF008243">
    <property type="entry name" value="PRK11019.1"/>
    <property type="match status" value="1"/>
</dbReference>
<dbReference type="GO" id="GO:1900378">
    <property type="term" value="P:positive regulation of secondary metabolite biosynthetic process"/>
    <property type="evidence" value="ECO:0007669"/>
    <property type="project" value="TreeGrafter"/>
</dbReference>
<dbReference type="GO" id="GO:0008270">
    <property type="term" value="F:zinc ion binding"/>
    <property type="evidence" value="ECO:0007669"/>
    <property type="project" value="UniProtKB-KW"/>
</dbReference>
<keyword evidence="2" id="KW-0863">Zinc-finger</keyword>
<evidence type="ECO:0000259" key="5">
    <source>
        <dbReference type="Pfam" id="PF01258"/>
    </source>
</evidence>
<feature type="domain" description="Zinc finger DksA/TraR C4-type" evidence="5">
    <location>
        <begin position="37"/>
        <end position="66"/>
    </location>
</feature>
<dbReference type="EMBL" id="KY630187">
    <property type="protein sequence ID" value="AQW89040.1"/>
    <property type="molecule type" value="Genomic_DNA"/>
</dbReference>
<gene>
    <name evidence="6" type="ORF">BF_0515</name>
</gene>
<accession>A0A1S6UBD1</accession>
<evidence type="ECO:0000256" key="2">
    <source>
        <dbReference type="ARBA" id="ARBA00022771"/>
    </source>
</evidence>
<dbReference type="PROSITE" id="PS51128">
    <property type="entry name" value="ZF_DKSA_2"/>
    <property type="match status" value="1"/>
</dbReference>
<keyword evidence="1" id="KW-0479">Metal-binding</keyword>
<name>A0A1S6UBD1_9CAUD</name>
<evidence type="ECO:0000256" key="1">
    <source>
        <dbReference type="ARBA" id="ARBA00022723"/>
    </source>
</evidence>
<dbReference type="Gene3D" id="1.20.120.910">
    <property type="entry name" value="DksA, coiled-coil domain"/>
    <property type="match status" value="1"/>
</dbReference>
<dbReference type="Proteomes" id="UP000221837">
    <property type="component" value="Genome"/>
</dbReference>
<sequence length="86" mass="9643">MAIGFGSCDNFQETIQATVDNGIDFARAQLPTGESEEFCLECGNEIPEKRRLILKGVKYCVNCQSTKDTKISSMYNRRGSKDSQLR</sequence>